<dbReference type="EMBL" id="QYUQ01000002">
    <property type="protein sequence ID" value="RJG00638.1"/>
    <property type="molecule type" value="Genomic_DNA"/>
</dbReference>
<organism evidence="1 2">
    <name type="scientific">Noviherbaspirillum sedimenti</name>
    <dbReference type="NCBI Taxonomy" id="2320865"/>
    <lineage>
        <taxon>Bacteria</taxon>
        <taxon>Pseudomonadati</taxon>
        <taxon>Pseudomonadota</taxon>
        <taxon>Betaproteobacteria</taxon>
        <taxon>Burkholderiales</taxon>
        <taxon>Oxalobacteraceae</taxon>
        <taxon>Noviherbaspirillum</taxon>
    </lineage>
</organism>
<accession>A0A3A3FWN8</accession>
<dbReference type="Proteomes" id="UP000266327">
    <property type="component" value="Unassembled WGS sequence"/>
</dbReference>
<evidence type="ECO:0000313" key="1">
    <source>
        <dbReference type="EMBL" id="RJG00638.1"/>
    </source>
</evidence>
<keyword evidence="2" id="KW-1185">Reference proteome</keyword>
<proteinExistence type="predicted"/>
<sequence length="67" mass="7180">MRWIGAAKFLLQPQAELTEIVAGKQSGLAVEERQRGGPGTQRIRSGKTVQNVLNGSAFVHISPSLPP</sequence>
<comment type="caution">
    <text evidence="1">The sequence shown here is derived from an EMBL/GenBank/DDBJ whole genome shotgun (WGS) entry which is preliminary data.</text>
</comment>
<protein>
    <submittedName>
        <fullName evidence="1">Uncharacterized protein</fullName>
    </submittedName>
</protein>
<evidence type="ECO:0000313" key="2">
    <source>
        <dbReference type="Proteomes" id="UP000266327"/>
    </source>
</evidence>
<dbReference type="AlphaFoldDB" id="A0A3A3FWN8"/>
<gene>
    <name evidence="1" type="ORF">D3878_02780</name>
</gene>
<name>A0A3A3FWN8_9BURK</name>
<reference evidence="2" key="1">
    <citation type="submission" date="2018-09" db="EMBL/GenBank/DDBJ databases">
        <authorList>
            <person name="Zhu H."/>
        </authorList>
    </citation>
    <scope>NUCLEOTIDE SEQUENCE [LARGE SCALE GENOMIC DNA]</scope>
    <source>
        <strain evidence="2">K1S02-23</strain>
    </source>
</reference>